<dbReference type="HOGENOM" id="CLU_3054436_0_0_1"/>
<evidence type="ECO:0000313" key="1">
    <source>
        <dbReference type="EnsemblProtists" id="HpaP803395"/>
    </source>
</evidence>
<evidence type="ECO:0000313" key="2">
    <source>
        <dbReference type="Proteomes" id="UP000011713"/>
    </source>
</evidence>
<name>M4BAT5_HYAAE</name>
<reference evidence="2" key="1">
    <citation type="journal article" date="2010" name="Science">
        <title>Signatures of adaptation to obligate biotrophy in the Hyaloperonospora arabidopsidis genome.</title>
        <authorList>
            <person name="Baxter L."/>
            <person name="Tripathy S."/>
            <person name="Ishaque N."/>
            <person name="Boot N."/>
            <person name="Cabral A."/>
            <person name="Kemen E."/>
            <person name="Thines M."/>
            <person name="Ah-Fong A."/>
            <person name="Anderson R."/>
            <person name="Badejoko W."/>
            <person name="Bittner-Eddy P."/>
            <person name="Boore J.L."/>
            <person name="Chibucos M.C."/>
            <person name="Coates M."/>
            <person name="Dehal P."/>
            <person name="Delehaunty K."/>
            <person name="Dong S."/>
            <person name="Downton P."/>
            <person name="Dumas B."/>
            <person name="Fabro G."/>
            <person name="Fronick C."/>
            <person name="Fuerstenberg S.I."/>
            <person name="Fulton L."/>
            <person name="Gaulin E."/>
            <person name="Govers F."/>
            <person name="Hughes L."/>
            <person name="Humphray S."/>
            <person name="Jiang R.H."/>
            <person name="Judelson H."/>
            <person name="Kamoun S."/>
            <person name="Kyung K."/>
            <person name="Meijer H."/>
            <person name="Minx P."/>
            <person name="Morris P."/>
            <person name="Nelson J."/>
            <person name="Phuntumart V."/>
            <person name="Qutob D."/>
            <person name="Rehmany A."/>
            <person name="Rougon-Cardoso A."/>
            <person name="Ryden P."/>
            <person name="Torto-Alalibo T."/>
            <person name="Studholme D."/>
            <person name="Wang Y."/>
            <person name="Win J."/>
            <person name="Wood J."/>
            <person name="Clifton S.W."/>
            <person name="Rogers J."/>
            <person name="Van den Ackerveken G."/>
            <person name="Jones J.D."/>
            <person name="McDowell J.M."/>
            <person name="Beynon J."/>
            <person name="Tyler B.M."/>
        </authorList>
    </citation>
    <scope>NUCLEOTIDE SEQUENCE [LARGE SCALE GENOMIC DNA]</scope>
    <source>
        <strain evidence="2">Emoy2</strain>
    </source>
</reference>
<accession>M4BAT5</accession>
<dbReference type="InParanoid" id="M4BAT5"/>
<keyword evidence="2" id="KW-1185">Reference proteome</keyword>
<dbReference type="Proteomes" id="UP000011713">
    <property type="component" value="Unassembled WGS sequence"/>
</dbReference>
<sequence length="54" mass="6223">MTSMHMILSPERIKRDLNMPELRWIAVVFFLQRTEAPKDGPQTSIHSKSRISAA</sequence>
<protein>
    <submittedName>
        <fullName evidence="1">Uncharacterized protein</fullName>
    </submittedName>
</protein>
<dbReference type="EnsemblProtists" id="HpaT803395">
    <property type="protein sequence ID" value="HpaP803395"/>
    <property type="gene ID" value="HpaG803395"/>
</dbReference>
<dbReference type="VEuPathDB" id="FungiDB:HpaG803395"/>
<organism evidence="1 2">
    <name type="scientific">Hyaloperonospora arabidopsidis (strain Emoy2)</name>
    <name type="common">Downy mildew agent</name>
    <name type="synonym">Peronospora arabidopsidis</name>
    <dbReference type="NCBI Taxonomy" id="559515"/>
    <lineage>
        <taxon>Eukaryota</taxon>
        <taxon>Sar</taxon>
        <taxon>Stramenopiles</taxon>
        <taxon>Oomycota</taxon>
        <taxon>Peronosporomycetes</taxon>
        <taxon>Peronosporales</taxon>
        <taxon>Peronosporaceae</taxon>
        <taxon>Hyaloperonospora</taxon>
    </lineage>
</organism>
<dbReference type="AlphaFoldDB" id="M4BAT5"/>
<reference evidence="1" key="2">
    <citation type="submission" date="2015-06" db="UniProtKB">
        <authorList>
            <consortium name="EnsemblProtists"/>
        </authorList>
    </citation>
    <scope>IDENTIFICATION</scope>
    <source>
        <strain evidence="1">Emoy2</strain>
    </source>
</reference>
<dbReference type="EMBL" id="JH598070">
    <property type="status" value="NOT_ANNOTATED_CDS"/>
    <property type="molecule type" value="Genomic_DNA"/>
</dbReference>
<proteinExistence type="predicted"/>